<proteinExistence type="inferred from homology"/>
<dbReference type="InterPro" id="IPR010992">
    <property type="entry name" value="IHF-like_DNA-bd_dom_sf"/>
</dbReference>
<keyword evidence="7" id="KW-1185">Reference proteome</keyword>
<evidence type="ECO:0000256" key="3">
    <source>
        <dbReference type="ARBA" id="ARBA00023125"/>
    </source>
</evidence>
<organism evidence="6 7">
    <name type="scientific">Microvirga aerophila</name>
    <dbReference type="NCBI Taxonomy" id="670291"/>
    <lineage>
        <taxon>Bacteria</taxon>
        <taxon>Pseudomonadati</taxon>
        <taxon>Pseudomonadota</taxon>
        <taxon>Alphaproteobacteria</taxon>
        <taxon>Hyphomicrobiales</taxon>
        <taxon>Methylobacteriaceae</taxon>
        <taxon>Microvirga</taxon>
    </lineage>
</organism>
<comment type="similarity">
    <text evidence="1 4">Belongs to the bacterial histone-like protein family.</text>
</comment>
<dbReference type="GO" id="GO:0030261">
    <property type="term" value="P:chromosome condensation"/>
    <property type="evidence" value="ECO:0007669"/>
    <property type="project" value="UniProtKB-KW"/>
</dbReference>
<dbReference type="Gene3D" id="4.10.520.10">
    <property type="entry name" value="IHF-like DNA-binding proteins"/>
    <property type="match status" value="1"/>
</dbReference>
<name>A0A512C3N7_9HYPH</name>
<dbReference type="Pfam" id="PF00216">
    <property type="entry name" value="Bac_DNA_binding"/>
    <property type="match status" value="1"/>
</dbReference>
<dbReference type="SMART" id="SM00411">
    <property type="entry name" value="BHL"/>
    <property type="match status" value="1"/>
</dbReference>
<evidence type="ECO:0000256" key="2">
    <source>
        <dbReference type="ARBA" id="ARBA00023067"/>
    </source>
</evidence>
<dbReference type="GO" id="GO:0005829">
    <property type="term" value="C:cytosol"/>
    <property type="evidence" value="ECO:0007669"/>
    <property type="project" value="TreeGrafter"/>
</dbReference>
<protein>
    <recommendedName>
        <fullName evidence="8">DNA-binding protein</fullName>
    </recommendedName>
</protein>
<keyword evidence="3" id="KW-0238">DNA-binding</keyword>
<evidence type="ECO:0008006" key="8">
    <source>
        <dbReference type="Google" id="ProtNLM"/>
    </source>
</evidence>
<dbReference type="Proteomes" id="UP000321085">
    <property type="component" value="Unassembled WGS sequence"/>
</dbReference>
<dbReference type="SUPFAM" id="SSF47729">
    <property type="entry name" value="IHF-like DNA-binding proteins"/>
    <property type="match status" value="1"/>
</dbReference>
<evidence type="ECO:0000256" key="1">
    <source>
        <dbReference type="ARBA" id="ARBA00010529"/>
    </source>
</evidence>
<evidence type="ECO:0000256" key="5">
    <source>
        <dbReference type="SAM" id="MobiDB-lite"/>
    </source>
</evidence>
<dbReference type="PRINTS" id="PR01727">
    <property type="entry name" value="DNABINDINGHU"/>
</dbReference>
<dbReference type="AlphaFoldDB" id="A0A512C3N7"/>
<reference evidence="6 7" key="1">
    <citation type="submission" date="2019-07" db="EMBL/GenBank/DDBJ databases">
        <title>Whole genome shotgun sequence of Microvirga aerophila NBRC 106136.</title>
        <authorList>
            <person name="Hosoyama A."/>
            <person name="Uohara A."/>
            <person name="Ohji S."/>
            <person name="Ichikawa N."/>
        </authorList>
    </citation>
    <scope>NUCLEOTIDE SEQUENCE [LARGE SCALE GENOMIC DNA]</scope>
    <source>
        <strain evidence="6 7">NBRC 106136</strain>
    </source>
</reference>
<sequence>MAKAAVKTTAKTASARKAPAAKTTATKATASKASASKGAVKMPAKPAKTSAQKTPAKAATKVAKASAEKVTVLTLRNIAERLSEAHELPKRQANEMLTQMIEMIAKSLKKGEKIRISGLGILQVRKRAARTGRNPQTGEPIKIKASKKIAFRPTKELKEAI</sequence>
<dbReference type="GO" id="GO:0003677">
    <property type="term" value="F:DNA binding"/>
    <property type="evidence" value="ECO:0007669"/>
    <property type="project" value="UniProtKB-KW"/>
</dbReference>
<evidence type="ECO:0000256" key="4">
    <source>
        <dbReference type="RuleBase" id="RU003939"/>
    </source>
</evidence>
<comment type="caution">
    <text evidence="6">The sequence shown here is derived from an EMBL/GenBank/DDBJ whole genome shotgun (WGS) entry which is preliminary data.</text>
</comment>
<dbReference type="GO" id="GO:0030527">
    <property type="term" value="F:structural constituent of chromatin"/>
    <property type="evidence" value="ECO:0007669"/>
    <property type="project" value="InterPro"/>
</dbReference>
<dbReference type="EMBL" id="BJYU01000251">
    <property type="protein sequence ID" value="GEO18820.1"/>
    <property type="molecule type" value="Genomic_DNA"/>
</dbReference>
<evidence type="ECO:0000313" key="7">
    <source>
        <dbReference type="Proteomes" id="UP000321085"/>
    </source>
</evidence>
<dbReference type="CDD" id="cd13831">
    <property type="entry name" value="HU"/>
    <property type="match status" value="1"/>
</dbReference>
<dbReference type="PANTHER" id="PTHR33175">
    <property type="entry name" value="DNA-BINDING PROTEIN HU"/>
    <property type="match status" value="1"/>
</dbReference>
<keyword evidence="2" id="KW-0226">DNA condensation</keyword>
<dbReference type="InterPro" id="IPR000119">
    <property type="entry name" value="Hist_DNA-bd"/>
</dbReference>
<accession>A0A512C3N7</accession>
<feature type="region of interest" description="Disordered" evidence="5">
    <location>
        <begin position="1"/>
        <end position="56"/>
    </location>
</feature>
<gene>
    <name evidence="6" type="ORF">MAE02_65160</name>
</gene>
<dbReference type="PANTHER" id="PTHR33175:SF3">
    <property type="entry name" value="DNA-BINDING PROTEIN HU-BETA"/>
    <property type="match status" value="1"/>
</dbReference>
<evidence type="ECO:0000313" key="6">
    <source>
        <dbReference type="EMBL" id="GEO18820.1"/>
    </source>
</evidence>